<accession>A0AAV9HGR2</accession>
<dbReference type="InterPro" id="IPR016064">
    <property type="entry name" value="NAD/diacylglycerol_kinase_sf"/>
</dbReference>
<gene>
    <name evidence="3" type="ORF">QBC42DRAFT_112429</name>
</gene>
<feature type="region of interest" description="Disordered" evidence="1">
    <location>
        <begin position="32"/>
        <end position="57"/>
    </location>
</feature>
<keyword evidence="3" id="KW-0808">Transferase</keyword>
<dbReference type="Pfam" id="PF00781">
    <property type="entry name" value="DAGK_cat"/>
    <property type="match status" value="1"/>
</dbReference>
<dbReference type="PANTHER" id="PTHR12358:SF108">
    <property type="entry name" value="DAGKC DOMAIN-CONTAINING PROTEIN"/>
    <property type="match status" value="1"/>
</dbReference>
<keyword evidence="3" id="KW-0418">Kinase</keyword>
<keyword evidence="4" id="KW-1185">Reference proteome</keyword>
<reference evidence="3" key="2">
    <citation type="submission" date="2023-06" db="EMBL/GenBank/DDBJ databases">
        <authorList>
            <consortium name="Lawrence Berkeley National Laboratory"/>
            <person name="Mondo S.J."/>
            <person name="Hensen N."/>
            <person name="Bonometti L."/>
            <person name="Westerberg I."/>
            <person name="Brannstrom I.O."/>
            <person name="Guillou S."/>
            <person name="Cros-Aarteil S."/>
            <person name="Calhoun S."/>
            <person name="Haridas S."/>
            <person name="Kuo A."/>
            <person name="Pangilinan J."/>
            <person name="Riley R."/>
            <person name="Labutti K."/>
            <person name="Andreopoulos B."/>
            <person name="Lipzen A."/>
            <person name="Chen C."/>
            <person name="Yanf M."/>
            <person name="Daum C."/>
            <person name="Ng V."/>
            <person name="Clum A."/>
            <person name="Steindorff A."/>
            <person name="Ohm R."/>
            <person name="Martin F."/>
            <person name="Silar P."/>
            <person name="Natvig D."/>
            <person name="Lalanne C."/>
            <person name="Gautier V."/>
            <person name="Ament-Velasquez S.L."/>
            <person name="Kruys A."/>
            <person name="Hutchinson M.I."/>
            <person name="Powell A.J."/>
            <person name="Barry K."/>
            <person name="Miller A.N."/>
            <person name="Grigoriev I.V."/>
            <person name="Debuchy R."/>
            <person name="Gladieux P."/>
            <person name="Thoren M.H."/>
            <person name="Johannesson H."/>
        </authorList>
    </citation>
    <scope>NUCLEOTIDE SEQUENCE</scope>
    <source>
        <strain evidence="3">PSN324</strain>
    </source>
</reference>
<feature type="region of interest" description="Disordered" evidence="1">
    <location>
        <begin position="93"/>
        <end position="115"/>
    </location>
</feature>
<comment type="caution">
    <text evidence="3">The sequence shown here is derived from an EMBL/GenBank/DDBJ whole genome shotgun (WGS) entry which is preliminary data.</text>
</comment>
<dbReference type="SUPFAM" id="SSF111331">
    <property type="entry name" value="NAD kinase/diacylglycerol kinase-like"/>
    <property type="match status" value="1"/>
</dbReference>
<evidence type="ECO:0000313" key="3">
    <source>
        <dbReference type="EMBL" id="KAK4459874.1"/>
    </source>
</evidence>
<dbReference type="GO" id="GO:0046512">
    <property type="term" value="P:sphingosine biosynthetic process"/>
    <property type="evidence" value="ECO:0007669"/>
    <property type="project" value="TreeGrafter"/>
</dbReference>
<dbReference type="EMBL" id="MU865025">
    <property type="protein sequence ID" value="KAK4459874.1"/>
    <property type="molecule type" value="Genomic_DNA"/>
</dbReference>
<dbReference type="GO" id="GO:0001727">
    <property type="term" value="F:lipid kinase activity"/>
    <property type="evidence" value="ECO:0007669"/>
    <property type="project" value="TreeGrafter"/>
</dbReference>
<dbReference type="InterPro" id="IPR050187">
    <property type="entry name" value="Lipid_Phosphate_FormReg"/>
</dbReference>
<feature type="compositionally biased region" description="Polar residues" evidence="1">
    <location>
        <begin position="40"/>
        <end position="57"/>
    </location>
</feature>
<protein>
    <submittedName>
        <fullName evidence="3">ATP-NAD kinase-like domain-containing protein</fullName>
    </submittedName>
</protein>
<feature type="domain" description="DAGKc" evidence="2">
    <location>
        <begin position="202"/>
        <end position="277"/>
    </location>
</feature>
<evidence type="ECO:0000259" key="2">
    <source>
        <dbReference type="Pfam" id="PF00781"/>
    </source>
</evidence>
<dbReference type="InterPro" id="IPR001206">
    <property type="entry name" value="Diacylglycerol_kinase_cat_dom"/>
</dbReference>
<dbReference type="InterPro" id="IPR017438">
    <property type="entry name" value="ATP-NAD_kinase_N"/>
</dbReference>
<dbReference type="PANTHER" id="PTHR12358">
    <property type="entry name" value="SPHINGOSINE KINASE"/>
    <property type="match status" value="1"/>
</dbReference>
<evidence type="ECO:0000256" key="1">
    <source>
        <dbReference type="SAM" id="MobiDB-lite"/>
    </source>
</evidence>
<evidence type="ECO:0000313" key="4">
    <source>
        <dbReference type="Proteomes" id="UP001321749"/>
    </source>
</evidence>
<dbReference type="GO" id="GO:0005737">
    <property type="term" value="C:cytoplasm"/>
    <property type="evidence" value="ECO:0007669"/>
    <property type="project" value="TreeGrafter"/>
</dbReference>
<reference evidence="3" key="1">
    <citation type="journal article" date="2023" name="Mol. Phylogenet. Evol.">
        <title>Genome-scale phylogeny and comparative genomics of the fungal order Sordariales.</title>
        <authorList>
            <person name="Hensen N."/>
            <person name="Bonometti L."/>
            <person name="Westerberg I."/>
            <person name="Brannstrom I.O."/>
            <person name="Guillou S."/>
            <person name="Cros-Aarteil S."/>
            <person name="Calhoun S."/>
            <person name="Haridas S."/>
            <person name="Kuo A."/>
            <person name="Mondo S."/>
            <person name="Pangilinan J."/>
            <person name="Riley R."/>
            <person name="LaButti K."/>
            <person name="Andreopoulos B."/>
            <person name="Lipzen A."/>
            <person name="Chen C."/>
            <person name="Yan M."/>
            <person name="Daum C."/>
            <person name="Ng V."/>
            <person name="Clum A."/>
            <person name="Steindorff A."/>
            <person name="Ohm R.A."/>
            <person name="Martin F."/>
            <person name="Silar P."/>
            <person name="Natvig D.O."/>
            <person name="Lalanne C."/>
            <person name="Gautier V."/>
            <person name="Ament-Velasquez S.L."/>
            <person name="Kruys A."/>
            <person name="Hutchinson M.I."/>
            <person name="Powell A.J."/>
            <person name="Barry K."/>
            <person name="Miller A.N."/>
            <person name="Grigoriev I.V."/>
            <person name="Debuchy R."/>
            <person name="Gladieux P."/>
            <person name="Hiltunen Thoren M."/>
            <person name="Johannesson H."/>
        </authorList>
    </citation>
    <scope>NUCLEOTIDE SEQUENCE</scope>
    <source>
        <strain evidence="3">PSN324</strain>
    </source>
</reference>
<dbReference type="GO" id="GO:0016020">
    <property type="term" value="C:membrane"/>
    <property type="evidence" value="ECO:0007669"/>
    <property type="project" value="TreeGrafter"/>
</dbReference>
<dbReference type="AlphaFoldDB" id="A0AAV9HGR2"/>
<dbReference type="Gene3D" id="3.40.50.10330">
    <property type="entry name" value="Probable inorganic polyphosphate/atp-NAD kinase, domain 1"/>
    <property type="match status" value="1"/>
</dbReference>
<dbReference type="Gene3D" id="2.60.200.40">
    <property type="match status" value="1"/>
</dbReference>
<dbReference type="Proteomes" id="UP001321749">
    <property type="component" value="Unassembled WGS sequence"/>
</dbReference>
<organism evidence="3 4">
    <name type="scientific">Cladorrhinum samala</name>
    <dbReference type="NCBI Taxonomy" id="585594"/>
    <lineage>
        <taxon>Eukaryota</taxon>
        <taxon>Fungi</taxon>
        <taxon>Dikarya</taxon>
        <taxon>Ascomycota</taxon>
        <taxon>Pezizomycotina</taxon>
        <taxon>Sordariomycetes</taxon>
        <taxon>Sordariomycetidae</taxon>
        <taxon>Sordariales</taxon>
        <taxon>Podosporaceae</taxon>
        <taxon>Cladorrhinum</taxon>
    </lineage>
</organism>
<sequence length="507" mass="54214">MSSPRWFVRPFNRSTMATKAEIHMPTNAQGVEVKKHHEQQQPGTDNTSHTNGDTCATRNDENAIANLKREEIVLIVPSPNPEEGYLIYSLIEKPSSPSSSSPSEKASSSENKTPFSLITTPYHATQLPEDLSPFLVSEGGPPLHLRSSSDPRGRTVHVVVSTHSGLKLASAFYSAVLSPLLEVLGLSVTSPSSSPSTTSNGQYNLTTTQSASSVKEFASSLSPSHPSTVLLLSGDGGVVDLINSFPVPNPPVTLALLPLGTANALFNSLHKNDSSASSSSSLVLALRTLFAGHAQQLPTFRASFSPGSTVVNGGDKVDHLRGAIVASHGFHASLVYESDTPEYRVHGSKRFGMAASELLKLSHAYDCSVSVRRPGSDGLVPLRPNDKFNYVLITLVSNLEKTFTISPDTKPLDGKLRLVYFGDVGGERTMDIMKGAYAEGKHVGMEDVGYEEVEEVRIEVKDGDERWRKVCVDGTIISLGEGGWMSVGMGDRTLAEGQGEGLSVLVG</sequence>
<feature type="compositionally biased region" description="Low complexity" evidence="1">
    <location>
        <begin position="93"/>
        <end position="112"/>
    </location>
</feature>
<name>A0AAV9HGR2_9PEZI</name>
<proteinExistence type="predicted"/>